<dbReference type="InterPro" id="IPR009414">
    <property type="entry name" value="DUF1064"/>
</dbReference>
<evidence type="ECO:0000313" key="1">
    <source>
        <dbReference type="EMBL" id="DAE21759.1"/>
    </source>
</evidence>
<dbReference type="EMBL" id="BK015717">
    <property type="protein sequence ID" value="DAE21759.1"/>
    <property type="molecule type" value="Genomic_DNA"/>
</dbReference>
<name>A0A8S5QR67_9CAUD</name>
<accession>A0A8S5QR67</accession>
<reference evidence="1" key="1">
    <citation type="journal article" date="2021" name="Proc. Natl. Acad. Sci. U.S.A.">
        <title>A Catalog of Tens of Thousands of Viruses from Human Metagenomes Reveals Hidden Associations with Chronic Diseases.</title>
        <authorList>
            <person name="Tisza M.J."/>
            <person name="Buck C.B."/>
        </authorList>
    </citation>
    <scope>NUCLEOTIDE SEQUENCE</scope>
    <source>
        <strain evidence="1">Ct2773</strain>
    </source>
</reference>
<keyword evidence="1" id="KW-0540">Nuclease</keyword>
<keyword evidence="1" id="KW-0255">Endonuclease</keyword>
<protein>
    <submittedName>
        <fullName evidence="1">Endonuclease</fullName>
    </submittedName>
</protein>
<keyword evidence="1" id="KW-0378">Hydrolase</keyword>
<dbReference type="GO" id="GO:0004519">
    <property type="term" value="F:endonuclease activity"/>
    <property type="evidence" value="ECO:0007669"/>
    <property type="project" value="UniProtKB-KW"/>
</dbReference>
<proteinExistence type="predicted"/>
<organism evidence="1">
    <name type="scientific">Siphoviridae sp. ct2773</name>
    <dbReference type="NCBI Taxonomy" id="2826275"/>
    <lineage>
        <taxon>Viruses</taxon>
        <taxon>Duplodnaviria</taxon>
        <taxon>Heunggongvirae</taxon>
        <taxon>Uroviricota</taxon>
        <taxon>Caudoviricetes</taxon>
    </lineage>
</organism>
<sequence length="77" mass="9013">MERAGKIQGLRLQVPFEILPSFECDGVKYRGMKYIADFVYYRDGKQVVEDCKGMKTAEYKLKKKLMAYINHVNIEES</sequence>
<dbReference type="Pfam" id="PF06356">
    <property type="entry name" value="DUF1064"/>
    <property type="match status" value="1"/>
</dbReference>